<proteinExistence type="predicted"/>
<evidence type="ECO:0000313" key="3">
    <source>
        <dbReference type="Proteomes" id="UP000048948"/>
    </source>
</evidence>
<accession>A0A655AUY1</accession>
<dbReference type="Proteomes" id="UP000048948">
    <property type="component" value="Unassembled WGS sequence"/>
</dbReference>
<protein>
    <submittedName>
        <fullName evidence="2">Uncharacterized protein</fullName>
    </submittedName>
</protein>
<organism evidence="2 3">
    <name type="scientific">Mycobacterium tuberculosis</name>
    <dbReference type="NCBI Taxonomy" id="1773"/>
    <lineage>
        <taxon>Bacteria</taxon>
        <taxon>Bacillati</taxon>
        <taxon>Actinomycetota</taxon>
        <taxon>Actinomycetes</taxon>
        <taxon>Mycobacteriales</taxon>
        <taxon>Mycobacteriaceae</taxon>
        <taxon>Mycobacterium</taxon>
        <taxon>Mycobacterium tuberculosis complex</taxon>
    </lineage>
</organism>
<dbReference type="AlphaFoldDB" id="A0A655AUY1"/>
<gene>
    <name evidence="2" type="ORF">ERS027646_04902</name>
</gene>
<evidence type="ECO:0000313" key="2">
    <source>
        <dbReference type="EMBL" id="CKU64939.1"/>
    </source>
</evidence>
<sequence length="112" mass="12524">MQRVAVTGEPVDQRLVLTGRHIDSGVGVAVRKFRRGRPLTPRSSETPLTPKHQRGKRFGNQRTRFRVATAAAQHNDGVLALPLVLDVGDLGDHRQFSRRRQRRMQPDALGAV</sequence>
<name>A0A655AUY1_MYCTX</name>
<evidence type="ECO:0000256" key="1">
    <source>
        <dbReference type="SAM" id="MobiDB-lite"/>
    </source>
</evidence>
<reference evidence="2 3" key="1">
    <citation type="submission" date="2015-03" db="EMBL/GenBank/DDBJ databases">
        <authorList>
            <consortium name="Pathogen Informatics"/>
        </authorList>
    </citation>
    <scope>NUCLEOTIDE SEQUENCE [LARGE SCALE GENOMIC DNA]</scope>
    <source>
        <strain evidence="2 3">Bir 172</strain>
    </source>
</reference>
<dbReference type="EMBL" id="CNGE01001967">
    <property type="protein sequence ID" value="CKU64939.1"/>
    <property type="molecule type" value="Genomic_DNA"/>
</dbReference>
<feature type="region of interest" description="Disordered" evidence="1">
    <location>
        <begin position="34"/>
        <end position="59"/>
    </location>
</feature>